<feature type="compositionally biased region" description="Basic and acidic residues" evidence="1">
    <location>
        <begin position="360"/>
        <end position="371"/>
    </location>
</feature>
<dbReference type="GO" id="GO:0051721">
    <property type="term" value="F:protein phosphatase 2A binding"/>
    <property type="evidence" value="ECO:0007669"/>
    <property type="project" value="TreeGrafter"/>
</dbReference>
<comment type="caution">
    <text evidence="2">The sequence shown here is derived from an EMBL/GenBank/DDBJ whole genome shotgun (WGS) entry which is preliminary data.</text>
</comment>
<feature type="compositionally biased region" description="Basic and acidic residues" evidence="1">
    <location>
        <begin position="247"/>
        <end position="259"/>
    </location>
</feature>
<dbReference type="PANTHER" id="PTHR10933:SF9">
    <property type="entry name" value="IMMUNOGLOBULIN-BINDING PROTEIN 1"/>
    <property type="match status" value="1"/>
</dbReference>
<evidence type="ECO:0008006" key="4">
    <source>
        <dbReference type="Google" id="ProtNLM"/>
    </source>
</evidence>
<dbReference type="GO" id="GO:0009966">
    <property type="term" value="P:regulation of signal transduction"/>
    <property type="evidence" value="ECO:0007669"/>
    <property type="project" value="InterPro"/>
</dbReference>
<dbReference type="PANTHER" id="PTHR10933">
    <property type="entry name" value="IMMUNOGLOBULIN-BINDING PROTEIN 1"/>
    <property type="match status" value="1"/>
</dbReference>
<evidence type="ECO:0000256" key="1">
    <source>
        <dbReference type="SAM" id="MobiDB-lite"/>
    </source>
</evidence>
<accession>A0AAD5V444</accession>
<proteinExistence type="predicted"/>
<dbReference type="Gene3D" id="1.25.40.540">
    <property type="entry name" value="TAP42-like family"/>
    <property type="match status" value="1"/>
</dbReference>
<dbReference type="Proteomes" id="UP001212997">
    <property type="component" value="Unassembled WGS sequence"/>
</dbReference>
<reference evidence="2" key="1">
    <citation type="submission" date="2022-07" db="EMBL/GenBank/DDBJ databases">
        <title>Genome Sequence of Physisporinus lineatus.</title>
        <authorList>
            <person name="Buettner E."/>
        </authorList>
    </citation>
    <scope>NUCLEOTIDE SEQUENCE</scope>
    <source>
        <strain evidence="2">VT162</strain>
    </source>
</reference>
<feature type="region of interest" description="Disordered" evidence="1">
    <location>
        <begin position="230"/>
        <end position="284"/>
    </location>
</feature>
<dbReference type="EMBL" id="JANAWD010000209">
    <property type="protein sequence ID" value="KAJ3483912.1"/>
    <property type="molecule type" value="Genomic_DNA"/>
</dbReference>
<dbReference type="Pfam" id="PF04177">
    <property type="entry name" value="TAP42"/>
    <property type="match status" value="1"/>
</dbReference>
<dbReference type="GO" id="GO:0035303">
    <property type="term" value="P:regulation of dephosphorylation"/>
    <property type="evidence" value="ECO:0007669"/>
    <property type="project" value="TreeGrafter"/>
</dbReference>
<protein>
    <recommendedName>
        <fullName evidence="4">TAP42-like protein</fullName>
    </recommendedName>
</protein>
<sequence length="390" mass="43725">MDLPLPALFARALTAASKASNLPTIQDETQDLVQSVLADLDTLTSRIRALSLFSPNETLEDISTKDLVYLFVPFVAAEMRNRIRILEITERLGNVRRVESLLRAFLTMLETYEIVPESEKTLHGKQATSTNDPAKRRELKLNQWKKEKELKTRIEVLRKRRGQSPDFSTETDFDQIASLLPSGTEEETQADNTDSSTDEILRETSLVLLRLYFARAQNELNSIEQELELLRSMPPPPPPQPTSNDPRLGKAKEQDDMWKLDAPLPTGGPDGKGPLLDRSGKPLRPFTILPAGASDRARFQAQVFQPDHRLPTMTIDEYLEIEGQRGNIISGGGPQSEAKLTTSEQLALDSEMDGTLFGEEKAEEKRQKDETWAQYTDTHPKGAGNTMNRG</sequence>
<evidence type="ECO:0000313" key="2">
    <source>
        <dbReference type="EMBL" id="KAJ3483912.1"/>
    </source>
</evidence>
<gene>
    <name evidence="2" type="ORF">NLI96_g5990</name>
</gene>
<name>A0AAD5V444_9APHY</name>
<dbReference type="InterPro" id="IPR038511">
    <property type="entry name" value="TAP42/TAP46-like_sf"/>
</dbReference>
<organism evidence="2 3">
    <name type="scientific">Meripilus lineatus</name>
    <dbReference type="NCBI Taxonomy" id="2056292"/>
    <lineage>
        <taxon>Eukaryota</taxon>
        <taxon>Fungi</taxon>
        <taxon>Dikarya</taxon>
        <taxon>Basidiomycota</taxon>
        <taxon>Agaricomycotina</taxon>
        <taxon>Agaricomycetes</taxon>
        <taxon>Polyporales</taxon>
        <taxon>Meripilaceae</taxon>
        <taxon>Meripilus</taxon>
    </lineage>
</organism>
<evidence type="ECO:0000313" key="3">
    <source>
        <dbReference type="Proteomes" id="UP001212997"/>
    </source>
</evidence>
<keyword evidence="3" id="KW-1185">Reference proteome</keyword>
<dbReference type="GO" id="GO:0005829">
    <property type="term" value="C:cytosol"/>
    <property type="evidence" value="ECO:0007669"/>
    <property type="project" value="TreeGrafter"/>
</dbReference>
<feature type="region of interest" description="Disordered" evidence="1">
    <location>
        <begin position="360"/>
        <end position="390"/>
    </location>
</feature>
<dbReference type="AlphaFoldDB" id="A0AAD5V444"/>
<dbReference type="InterPro" id="IPR007304">
    <property type="entry name" value="TAP46-like"/>
</dbReference>